<dbReference type="InterPro" id="IPR009825">
    <property type="entry name" value="ECF_substrate-spec-like"/>
</dbReference>
<dbReference type="RefSeq" id="WP_086350422.1">
    <property type="nucleotide sequence ID" value="NZ_CP147247.1"/>
</dbReference>
<keyword evidence="3 5" id="KW-1133">Transmembrane helix</keyword>
<reference evidence="6" key="1">
    <citation type="submission" date="2017-05" db="EMBL/GenBank/DDBJ databases">
        <title>The Genome Sequence of Enterococcus sp. 9E7_DIV0242.</title>
        <authorList>
            <consortium name="The Broad Institute Genomics Platform"/>
            <consortium name="The Broad Institute Genomic Center for Infectious Diseases"/>
            <person name="Earl A."/>
            <person name="Manson A."/>
            <person name="Schwartman J."/>
            <person name="Gilmore M."/>
            <person name="Abouelleil A."/>
            <person name="Cao P."/>
            <person name="Chapman S."/>
            <person name="Cusick C."/>
            <person name="Shea T."/>
            <person name="Young S."/>
            <person name="Neafsey D."/>
            <person name="Nusbaum C."/>
            <person name="Birren B."/>
        </authorList>
    </citation>
    <scope>NUCLEOTIDE SEQUENCE [LARGE SCALE GENOMIC DNA]</scope>
    <source>
        <strain evidence="6">9E7_DIV0242</strain>
    </source>
</reference>
<protein>
    <recommendedName>
        <fullName evidence="5">UPF0397 protein A5888_001474</fullName>
    </recommendedName>
</protein>
<name>A0A242K2N5_9ENTE</name>
<dbReference type="Pfam" id="PF07155">
    <property type="entry name" value="ECF-ribofla_trS"/>
    <property type="match status" value="1"/>
</dbReference>
<dbReference type="EMBL" id="NGMM01000006">
    <property type="protein sequence ID" value="OTP12849.1"/>
    <property type="molecule type" value="Genomic_DNA"/>
</dbReference>
<evidence type="ECO:0000313" key="8">
    <source>
        <dbReference type="Proteomes" id="UP000195141"/>
    </source>
</evidence>
<dbReference type="PANTHER" id="PTHR37815">
    <property type="entry name" value="UPF0397 PROTEIN BC_2624-RELATED"/>
    <property type="match status" value="1"/>
</dbReference>
<dbReference type="InterPro" id="IPR022914">
    <property type="entry name" value="UPF0397"/>
</dbReference>
<keyword evidence="2 5" id="KW-0812">Transmembrane</keyword>
<evidence type="ECO:0000313" key="6">
    <source>
        <dbReference type="EMBL" id="OTP12849.1"/>
    </source>
</evidence>
<feature type="transmembrane region" description="Helical" evidence="5">
    <location>
        <begin position="115"/>
        <end position="138"/>
    </location>
</feature>
<reference evidence="7" key="3">
    <citation type="submission" date="2024-03" db="EMBL/GenBank/DDBJ databases">
        <title>The Genome Sequence of Enterococcus sp. DIV0242b.</title>
        <authorList>
            <consortium name="The Broad Institute Genomics Platform"/>
            <consortium name="The Broad Institute Microbial Omics Core"/>
            <consortium name="The Broad Institute Genomic Center for Infectious Diseases"/>
            <person name="Earl A."/>
            <person name="Manson A."/>
            <person name="Gilmore M."/>
            <person name="Schwartman J."/>
            <person name="Shea T."/>
            <person name="Abouelleil A."/>
            <person name="Cao P."/>
            <person name="Chapman S."/>
            <person name="Cusick C."/>
            <person name="Young S."/>
            <person name="Neafsey D."/>
            <person name="Nusbaum C."/>
            <person name="Birren B."/>
        </authorList>
    </citation>
    <scope>NUCLEOTIDE SEQUENCE</scope>
    <source>
        <strain evidence="7">9E7_DIV0242</strain>
    </source>
</reference>
<evidence type="ECO:0000256" key="5">
    <source>
        <dbReference type="HAMAP-Rule" id="MF_01572"/>
    </source>
</evidence>
<proteinExistence type="inferred from homology"/>
<evidence type="ECO:0000313" key="7">
    <source>
        <dbReference type="EMBL" id="WYJ89749.1"/>
    </source>
</evidence>
<dbReference type="Proteomes" id="UP000195141">
    <property type="component" value="Chromosome"/>
</dbReference>
<feature type="transmembrane region" description="Helical" evidence="5">
    <location>
        <begin position="40"/>
        <end position="64"/>
    </location>
</feature>
<comment type="subcellular location">
    <subcellularLocation>
        <location evidence="5">Cell membrane</location>
        <topology evidence="5">Multi-pass membrane protein</topology>
    </subcellularLocation>
</comment>
<accession>A0A242K2N5</accession>
<gene>
    <name evidence="7" type="ORF">A5888_001474</name>
    <name evidence="6" type="ORF">A5888_003430</name>
</gene>
<keyword evidence="4 5" id="KW-0472">Membrane</keyword>
<organism evidence="6">
    <name type="scientific">Candidatus Enterococcus clewellii</name>
    <dbReference type="NCBI Taxonomy" id="1834193"/>
    <lineage>
        <taxon>Bacteria</taxon>
        <taxon>Bacillati</taxon>
        <taxon>Bacillota</taxon>
        <taxon>Bacilli</taxon>
        <taxon>Lactobacillales</taxon>
        <taxon>Enterococcaceae</taxon>
        <taxon>Enterococcus</taxon>
    </lineage>
</organism>
<feature type="transmembrane region" description="Helical" evidence="5">
    <location>
        <begin position="6"/>
        <end position="28"/>
    </location>
</feature>
<keyword evidence="8" id="KW-1185">Reference proteome</keyword>
<reference evidence="7" key="2">
    <citation type="submission" date="2017-05" db="EMBL/GenBank/DDBJ databases">
        <authorList>
            <consortium name="The Broad Institute Genomics Platform"/>
            <consortium name="The Broad Institute Genomic Center for Infectious Diseases"/>
            <person name="Earl A."/>
            <person name="Manson A."/>
            <person name="Schwartman J."/>
            <person name="Gilmore M."/>
            <person name="Abouelleil A."/>
            <person name="Cao P."/>
            <person name="Chapman S."/>
            <person name="Cusick C."/>
            <person name="Shea T."/>
            <person name="Young S."/>
            <person name="Neafsey D."/>
            <person name="Nusbaum C."/>
            <person name="Birren B."/>
        </authorList>
    </citation>
    <scope>NUCLEOTIDE SEQUENCE</scope>
    <source>
        <strain evidence="7">9E7_DIV0242</strain>
    </source>
</reference>
<evidence type="ECO:0000256" key="2">
    <source>
        <dbReference type="ARBA" id="ARBA00022692"/>
    </source>
</evidence>
<evidence type="ECO:0000256" key="3">
    <source>
        <dbReference type="ARBA" id="ARBA00022989"/>
    </source>
</evidence>
<dbReference type="AlphaFoldDB" id="A0A242K2N5"/>
<dbReference type="PANTHER" id="PTHR37815:SF3">
    <property type="entry name" value="UPF0397 PROTEIN SPR0429"/>
    <property type="match status" value="1"/>
</dbReference>
<feature type="transmembrane region" description="Helical" evidence="5">
    <location>
        <begin position="144"/>
        <end position="167"/>
    </location>
</feature>
<evidence type="ECO:0000256" key="1">
    <source>
        <dbReference type="ARBA" id="ARBA00022475"/>
    </source>
</evidence>
<keyword evidence="1 5" id="KW-1003">Cell membrane</keyword>
<sequence>MKKDFSVKTIVAIGIGSAVFVILGRFAVIPTGFPNTNLETAYPFLALMSALFGPIAGGLIGLIGHTLKDFTTYGSAWWSWIICSGIIGLVYGFAGRKMDLEHGEFTKKDMITFNIYQVIGNAVVWGLIAPTLDVLIYSEPASKVYTQGGIAVVSNVIAVGVIGTLLMKAYAATRTKKGSLSKD</sequence>
<dbReference type="EMBL" id="CP147247">
    <property type="protein sequence ID" value="WYJ89749.1"/>
    <property type="molecule type" value="Genomic_DNA"/>
</dbReference>
<dbReference type="HAMAP" id="MF_01572">
    <property type="entry name" value="UPF0397"/>
    <property type="match status" value="1"/>
</dbReference>
<dbReference type="NCBIfam" id="NF010182">
    <property type="entry name" value="PRK13661.1"/>
    <property type="match status" value="1"/>
</dbReference>
<evidence type="ECO:0000256" key="4">
    <source>
        <dbReference type="ARBA" id="ARBA00023136"/>
    </source>
</evidence>
<dbReference type="OrthoDB" id="4550662at2"/>
<dbReference type="Gene3D" id="1.10.1760.20">
    <property type="match status" value="1"/>
</dbReference>
<dbReference type="GO" id="GO:0005886">
    <property type="term" value="C:plasma membrane"/>
    <property type="evidence" value="ECO:0007669"/>
    <property type="project" value="UniProtKB-SubCell"/>
</dbReference>
<feature type="transmembrane region" description="Helical" evidence="5">
    <location>
        <begin position="76"/>
        <end position="94"/>
    </location>
</feature>
<comment type="similarity">
    <text evidence="5">Belongs to the UPF0397 family.</text>
</comment>